<evidence type="ECO:0000256" key="1">
    <source>
        <dbReference type="SAM" id="MobiDB-lite"/>
    </source>
</evidence>
<evidence type="ECO:0000313" key="3">
    <source>
        <dbReference type="Proteomes" id="UP000299102"/>
    </source>
</evidence>
<reference evidence="2 3" key="1">
    <citation type="journal article" date="2019" name="Commun. Biol.">
        <title>The bagworm genome reveals a unique fibroin gene that provides high tensile strength.</title>
        <authorList>
            <person name="Kono N."/>
            <person name="Nakamura H."/>
            <person name="Ohtoshi R."/>
            <person name="Tomita M."/>
            <person name="Numata K."/>
            <person name="Arakawa K."/>
        </authorList>
    </citation>
    <scope>NUCLEOTIDE SEQUENCE [LARGE SCALE GENOMIC DNA]</scope>
</reference>
<proteinExistence type="predicted"/>
<dbReference type="OrthoDB" id="6371055at2759"/>
<gene>
    <name evidence="2" type="ORF">EVAR_100384_1</name>
</gene>
<dbReference type="AlphaFoldDB" id="A0A4C1ZWB3"/>
<dbReference type="EMBL" id="BGZK01002122">
    <property type="protein sequence ID" value="GBP90887.1"/>
    <property type="molecule type" value="Genomic_DNA"/>
</dbReference>
<dbReference type="Proteomes" id="UP000299102">
    <property type="component" value="Unassembled WGS sequence"/>
</dbReference>
<accession>A0A4C1ZWB3</accession>
<protein>
    <submittedName>
        <fullName evidence="2">Uncharacterized protein</fullName>
    </submittedName>
</protein>
<feature type="region of interest" description="Disordered" evidence="1">
    <location>
        <begin position="1"/>
        <end position="24"/>
    </location>
</feature>
<organism evidence="2 3">
    <name type="scientific">Eumeta variegata</name>
    <name type="common">Bagworm moth</name>
    <name type="synonym">Eumeta japonica</name>
    <dbReference type="NCBI Taxonomy" id="151549"/>
    <lineage>
        <taxon>Eukaryota</taxon>
        <taxon>Metazoa</taxon>
        <taxon>Ecdysozoa</taxon>
        <taxon>Arthropoda</taxon>
        <taxon>Hexapoda</taxon>
        <taxon>Insecta</taxon>
        <taxon>Pterygota</taxon>
        <taxon>Neoptera</taxon>
        <taxon>Endopterygota</taxon>
        <taxon>Lepidoptera</taxon>
        <taxon>Glossata</taxon>
        <taxon>Ditrysia</taxon>
        <taxon>Tineoidea</taxon>
        <taxon>Psychidae</taxon>
        <taxon>Oiketicinae</taxon>
        <taxon>Eumeta</taxon>
    </lineage>
</organism>
<name>A0A4C1ZWB3_EUMVA</name>
<sequence>MVPPPTIHDPSNALTDGQEDDGQYRRTKIYEDPKYNGRSQKSDRVRCNRRSGNTIALFNLNPNISNSNIKHNNSISHNNISNNNISNNDISNRNINNSNISSHNINSSISHRLKLSSLVLFTPNKPAYPISSHLSSLKMRDPKVKYIINNLSFLIKRTPLNLTSNTRIRITTLS</sequence>
<keyword evidence="3" id="KW-1185">Reference proteome</keyword>
<comment type="caution">
    <text evidence="2">The sequence shown here is derived from an EMBL/GenBank/DDBJ whole genome shotgun (WGS) entry which is preliminary data.</text>
</comment>
<evidence type="ECO:0000313" key="2">
    <source>
        <dbReference type="EMBL" id="GBP90887.1"/>
    </source>
</evidence>